<evidence type="ECO:0000313" key="2">
    <source>
        <dbReference type="Proteomes" id="UP000283680"/>
    </source>
</evidence>
<protein>
    <recommendedName>
        <fullName evidence="3">Type I restriction enzyme R protein N-terminal domain-containing protein</fullName>
    </recommendedName>
</protein>
<reference evidence="1 2" key="1">
    <citation type="submission" date="2018-08" db="EMBL/GenBank/DDBJ databases">
        <title>A genome reference for cultivated species of the human gut microbiota.</title>
        <authorList>
            <person name="Zou Y."/>
            <person name="Xue W."/>
            <person name="Luo G."/>
        </authorList>
    </citation>
    <scope>NUCLEOTIDE SEQUENCE [LARGE SCALE GENOMIC DNA]</scope>
    <source>
        <strain evidence="1 2">AF28-11</strain>
    </source>
</reference>
<organism evidence="1 2">
    <name type="scientific">Bacteroides uniformis</name>
    <dbReference type="NCBI Taxonomy" id="820"/>
    <lineage>
        <taxon>Bacteria</taxon>
        <taxon>Pseudomonadati</taxon>
        <taxon>Bacteroidota</taxon>
        <taxon>Bacteroidia</taxon>
        <taxon>Bacteroidales</taxon>
        <taxon>Bacteroidaceae</taxon>
        <taxon>Bacteroides</taxon>
    </lineage>
</organism>
<sequence length="497" mass="57071">MNENWPEIVETLLPYFGVNSAEGDYQREIEICLKFLGWKKTNETMRSQLTLPIGNNSSIRPDIVLWKKNANGVPTPVLPIEIKRPSNIRNERQENQLMSYMRQLKLNVGLYIGEKIELYYDVPNDGESPVCVFTVEIQKEDANGSTICDLLTYDTFSLKDVEAFCYEQYQRIQARNNLHRQFTEFLSPDNGVKNMLSLLKEKFMKAGSEESAINEEIANVVLTVHYEKNNAVASLSVRNPQIPQPLPIGNQTKDSKDHTKYSFDGINFHVKRRFVLEVIKHYIEAHPNIRYKELEKVFPPSLHSRALGGVRSLEEVREKLRLHPDLKKRYFLKEEEIIPLADGTRIVVNNQWGTLFPKFLAAVQKLYTITDDAVHHTENAQQVKVLEVNKKNSRENNTPVYQLKITFENGKVIQEKKAAETLRQFIMTVGIKKVSALGIKQCNVPLVSNILDSKYGSDQKPIGNGWYLMSRNNTHSKKRDIERIAKALGIQVTVEIV</sequence>
<evidence type="ECO:0000313" key="1">
    <source>
        <dbReference type="EMBL" id="RGQ50816.1"/>
    </source>
</evidence>
<dbReference type="Proteomes" id="UP000283680">
    <property type="component" value="Unassembled WGS sequence"/>
</dbReference>
<proteinExistence type="predicted"/>
<evidence type="ECO:0008006" key="3">
    <source>
        <dbReference type="Google" id="ProtNLM"/>
    </source>
</evidence>
<accession>A0A412BB64</accession>
<gene>
    <name evidence="1" type="ORF">DWY92_11005</name>
</gene>
<name>A0A412BB64_BACUN</name>
<dbReference type="RefSeq" id="WP_117974598.1">
    <property type="nucleotide sequence ID" value="NZ_QRTH01000005.1"/>
</dbReference>
<dbReference type="EMBL" id="QRTH01000005">
    <property type="protein sequence ID" value="RGQ50816.1"/>
    <property type="molecule type" value="Genomic_DNA"/>
</dbReference>
<dbReference type="AlphaFoldDB" id="A0A412BB64"/>
<comment type="caution">
    <text evidence="1">The sequence shown here is derived from an EMBL/GenBank/DDBJ whole genome shotgun (WGS) entry which is preliminary data.</text>
</comment>